<dbReference type="AlphaFoldDB" id="A0A3B6PH15"/>
<reference evidence="3" key="2">
    <citation type="submission" date="2018-10" db="UniProtKB">
        <authorList>
            <consortium name="EnsemblPlants"/>
        </authorList>
    </citation>
    <scope>IDENTIFICATION</scope>
</reference>
<sequence length="426" mass="46933">MGGGAADEGQTSEDPRVDPGILDQRRRSSPRLLPSRDGFQEMASLPIPDELVAEIFLRLPTPGDVIRTSGACVSFRRLVAGRPFLRRFRKLHDPPLLGFLALTGAFFPVLPPSPSASAASAVALAADFSFSFLPGPARDWKVRDARGGRVLLSRSPLDNSLAVCDPLHRRYRLLPLIPEVEGWVPHSVENPYRQSFLGDAEETAEETSFTVISIAHWGDKDKQGAFVFSSSTGQWRGTPWIAGFASFFWYRHAYGCFYGVTACREKLLVLDTQKMEFSLADLPPQASGQNVGIAIVEAGEGITGMFVLAHGTSHISYLIRRNNGGSSSQWQFERTIPLVSSWYSFMGSTERHLLLVSQGDTFTLDIKTFQLEKVVRRGISSPCVYRNFPPSLLSSPTISNGVDTEDDEVLEKRRVASSSPYSPGFE</sequence>
<dbReference type="Proteomes" id="UP000019116">
    <property type="component" value="Chromosome 6B"/>
</dbReference>
<evidence type="ECO:0000313" key="4">
    <source>
        <dbReference type="Proteomes" id="UP000019116"/>
    </source>
</evidence>
<gene>
    <name evidence="3" type="primary">LOC123133358</name>
</gene>
<dbReference type="Gramene" id="TraesNOR6B03G03469430.1">
    <property type="protein sequence ID" value="TraesNOR6B03G03469430.1"/>
    <property type="gene ID" value="TraesNOR6B03G03469430"/>
</dbReference>
<dbReference type="GeneID" id="123133358"/>
<dbReference type="Gramene" id="TraesWEE_scaffold_016449_01G000400.1">
    <property type="protein sequence ID" value="TraesWEE_scaffold_016449_01G000400.1"/>
    <property type="gene ID" value="TraesWEE_scaffold_016449_01G000400"/>
</dbReference>
<evidence type="ECO:0000259" key="2">
    <source>
        <dbReference type="Pfam" id="PF23635"/>
    </source>
</evidence>
<dbReference type="EnsemblPlants" id="TraesCS6B02G055900.1">
    <property type="protein sequence ID" value="TraesCS6B02G055900.1"/>
    <property type="gene ID" value="TraesCS6B02G055900"/>
</dbReference>
<dbReference type="PANTHER" id="PTHR31264">
    <property type="entry name" value="OS07G0554500 PROTEIN-RELATED"/>
    <property type="match status" value="1"/>
</dbReference>
<dbReference type="PANTHER" id="PTHR31264:SF23">
    <property type="entry name" value="F-BOX DOMAIN-CONTAINING PROTEIN"/>
    <property type="match status" value="1"/>
</dbReference>
<proteinExistence type="predicted"/>
<feature type="region of interest" description="Disordered" evidence="1">
    <location>
        <begin position="1"/>
        <end position="36"/>
    </location>
</feature>
<organism evidence="3">
    <name type="scientific">Triticum aestivum</name>
    <name type="common">Wheat</name>
    <dbReference type="NCBI Taxonomy" id="4565"/>
    <lineage>
        <taxon>Eukaryota</taxon>
        <taxon>Viridiplantae</taxon>
        <taxon>Streptophyta</taxon>
        <taxon>Embryophyta</taxon>
        <taxon>Tracheophyta</taxon>
        <taxon>Spermatophyta</taxon>
        <taxon>Magnoliopsida</taxon>
        <taxon>Liliopsida</taxon>
        <taxon>Poales</taxon>
        <taxon>Poaceae</taxon>
        <taxon>BOP clade</taxon>
        <taxon>Pooideae</taxon>
        <taxon>Triticodae</taxon>
        <taxon>Triticeae</taxon>
        <taxon>Triticinae</taxon>
        <taxon>Triticum</taxon>
    </lineage>
</organism>
<dbReference type="Gramene" id="TraesLAC6B03G03390000.1">
    <property type="protein sequence ID" value="TraesLAC6B03G03390000.1"/>
    <property type="gene ID" value="TraesLAC6B03G03390000"/>
</dbReference>
<accession>A0A3B6PH15</accession>
<feature type="domain" description="F-box protein AT5G49610-like beta-propeller" evidence="2">
    <location>
        <begin position="142"/>
        <end position="344"/>
    </location>
</feature>
<dbReference type="Gramene" id="TraesRN6B0100120300.1">
    <property type="protein sequence ID" value="TraesRN6B0100120300.1"/>
    <property type="gene ID" value="TraesRN6B0100120300"/>
</dbReference>
<name>A0A3B6PH15_WHEAT</name>
<dbReference type="Gramene" id="TraesMAC6B03G03434080.1">
    <property type="protein sequence ID" value="TraesMAC6B03G03434080.1"/>
    <property type="gene ID" value="TraesMAC6B03G03434080"/>
</dbReference>
<dbReference type="OrthoDB" id="702032at2759"/>
<protein>
    <recommendedName>
        <fullName evidence="2">F-box protein AT5G49610-like beta-propeller domain-containing protein</fullName>
    </recommendedName>
</protein>
<dbReference type="SUPFAM" id="SSF81383">
    <property type="entry name" value="F-box domain"/>
    <property type="match status" value="1"/>
</dbReference>
<dbReference type="Pfam" id="PF23635">
    <property type="entry name" value="Beta-prop_AT5G49610-like"/>
    <property type="match status" value="1"/>
</dbReference>
<dbReference type="Gramene" id="TraesCS6B03G0131800.1">
    <property type="protein sequence ID" value="TraesCS6B03G0131800.1.CDS"/>
    <property type="gene ID" value="TraesCS6B03G0131800"/>
</dbReference>
<dbReference type="STRING" id="4565.A0A3B6PH15"/>
<dbReference type="InterPro" id="IPR056594">
    <property type="entry name" value="AT5G49610-like_b-prop"/>
</dbReference>
<dbReference type="OMA" id="VENPYRQ"/>
<keyword evidence="4" id="KW-1185">Reference proteome</keyword>
<dbReference type="InterPro" id="IPR036047">
    <property type="entry name" value="F-box-like_dom_sf"/>
</dbReference>
<evidence type="ECO:0000256" key="1">
    <source>
        <dbReference type="SAM" id="MobiDB-lite"/>
    </source>
</evidence>
<dbReference type="Gramene" id="TraesCS6B02G055900.1">
    <property type="protein sequence ID" value="TraesCS6B02G055900.1"/>
    <property type="gene ID" value="TraesCS6B02G055900"/>
</dbReference>
<reference evidence="3" key="1">
    <citation type="submission" date="2018-08" db="EMBL/GenBank/DDBJ databases">
        <authorList>
            <person name="Rossello M."/>
        </authorList>
    </citation>
    <scope>NUCLEOTIDE SEQUENCE [LARGE SCALE GENOMIC DNA]</scope>
    <source>
        <strain evidence="3">cv. Chinese Spring</strain>
    </source>
</reference>
<evidence type="ECO:0000313" key="3">
    <source>
        <dbReference type="EnsemblPlants" id="TraesCS6B02G055900.1"/>
    </source>
</evidence>
<dbReference type="RefSeq" id="XP_044408786.1">
    <property type="nucleotide sequence ID" value="XM_044552851.1"/>
</dbReference>
<dbReference type="Gramene" id="TraesCAD_scaffold_009927_01G000500.1">
    <property type="protein sequence ID" value="TraesCAD_scaffold_009927_01G000500.1"/>
    <property type="gene ID" value="TraesCAD_scaffold_009927_01G000500"/>
</dbReference>
<dbReference type="Gramene" id="TraesARI6B03G03394450.1">
    <property type="protein sequence ID" value="TraesARI6B03G03394450.1"/>
    <property type="gene ID" value="TraesARI6B03G03394450"/>
</dbReference>